<evidence type="ECO:0008006" key="3">
    <source>
        <dbReference type="Google" id="ProtNLM"/>
    </source>
</evidence>
<feature type="non-terminal residue" evidence="1">
    <location>
        <position position="1"/>
    </location>
</feature>
<reference evidence="1" key="1">
    <citation type="journal article" date="2023" name="DNA Res.">
        <title>Chromosome-level genome assembly of Phrynocephalus forsythii using third-generation DNA sequencing and Hi-C analysis.</title>
        <authorList>
            <person name="Qi Y."/>
            <person name="Zhao W."/>
            <person name="Zhao Y."/>
            <person name="Niu C."/>
            <person name="Cao S."/>
            <person name="Zhang Y."/>
        </authorList>
    </citation>
    <scope>NUCLEOTIDE SEQUENCE</scope>
    <source>
        <tissue evidence="1">Muscle</tissue>
    </source>
</reference>
<name>A0A9Q0XZL2_9SAUR</name>
<keyword evidence="2" id="KW-1185">Reference proteome</keyword>
<dbReference type="Proteomes" id="UP001142489">
    <property type="component" value="Unassembled WGS sequence"/>
</dbReference>
<dbReference type="AlphaFoldDB" id="A0A9Q0XZL2"/>
<sequence>YPFKMQIEELLMAVVLETYTTGNEIFKAINKCIQKNDLEWSKYVDICSDGAAAMVGKVKGAVSKMNQVAGNATSSHCVIHSAFPGN</sequence>
<comment type="caution">
    <text evidence="1">The sequence shown here is derived from an EMBL/GenBank/DDBJ whole genome shotgun (WGS) entry which is preliminary data.</text>
</comment>
<evidence type="ECO:0000313" key="1">
    <source>
        <dbReference type="EMBL" id="KAJ7335725.1"/>
    </source>
</evidence>
<dbReference type="PANTHER" id="PTHR45913:SF19">
    <property type="entry name" value="LOW QUALITY PROTEIN: ZINC FINGER BED DOMAIN-CONTAINING PROTEIN 5-LIKE"/>
    <property type="match status" value="1"/>
</dbReference>
<evidence type="ECO:0000313" key="2">
    <source>
        <dbReference type="Proteomes" id="UP001142489"/>
    </source>
</evidence>
<dbReference type="PANTHER" id="PTHR45913">
    <property type="entry name" value="EPM2A-INTERACTING PROTEIN 1"/>
    <property type="match status" value="1"/>
</dbReference>
<organism evidence="1 2">
    <name type="scientific">Phrynocephalus forsythii</name>
    <dbReference type="NCBI Taxonomy" id="171643"/>
    <lineage>
        <taxon>Eukaryota</taxon>
        <taxon>Metazoa</taxon>
        <taxon>Chordata</taxon>
        <taxon>Craniata</taxon>
        <taxon>Vertebrata</taxon>
        <taxon>Euteleostomi</taxon>
        <taxon>Lepidosauria</taxon>
        <taxon>Squamata</taxon>
        <taxon>Bifurcata</taxon>
        <taxon>Unidentata</taxon>
        <taxon>Episquamata</taxon>
        <taxon>Toxicofera</taxon>
        <taxon>Iguania</taxon>
        <taxon>Acrodonta</taxon>
        <taxon>Agamidae</taxon>
        <taxon>Agaminae</taxon>
        <taxon>Phrynocephalus</taxon>
    </lineage>
</organism>
<protein>
    <recommendedName>
        <fullName evidence="3">DUF4371 domain-containing protein</fullName>
    </recommendedName>
</protein>
<proteinExistence type="predicted"/>
<accession>A0A9Q0XZL2</accession>
<dbReference type="OrthoDB" id="1101576at2759"/>
<dbReference type="EMBL" id="JAPFRF010000004">
    <property type="protein sequence ID" value="KAJ7335725.1"/>
    <property type="molecule type" value="Genomic_DNA"/>
</dbReference>
<gene>
    <name evidence="1" type="ORF">JRQ81_013666</name>
</gene>